<dbReference type="Proteomes" id="UP000654075">
    <property type="component" value="Unassembled WGS sequence"/>
</dbReference>
<sequence length="235" mass="25816">MCAVGGIIRRSLARQCPGNGGSWDSFLETLAHCYPVESDVGEVSLQEYMTSFRPRRHAATYGEISLEGMRSLLKAASVGEDDVFCDLGSGRGRAVLQAHLTTKARRVLGVELSAERHTRARAALDRMRSNGLGDPTREVEFCHGDMLEQDLRGVSVVYCASLAFRAEVVETLFRKLRREACSAGMRLFTMKPMSSALGSELQHLEPRGSLPVACSWSSEVEVFSYVLNTPILVAK</sequence>
<dbReference type="CDD" id="cd02440">
    <property type="entry name" value="AdoMet_MTases"/>
    <property type="match status" value="1"/>
</dbReference>
<protein>
    <recommendedName>
        <fullName evidence="2 6">Histone-lysine N-methyltransferase, H3 lysine-79 specific</fullName>
        <ecNumber evidence="1 6">2.1.1.360</ecNumber>
    </recommendedName>
    <alternativeName>
        <fullName evidence="4 6">Histone H3-K79 methyltransferase</fullName>
    </alternativeName>
</protein>
<dbReference type="PANTHER" id="PTHR21451:SF19">
    <property type="entry name" value="ACTIVATED IN BLOCKED UNFOLDED PROTEIN RESPONSE"/>
    <property type="match status" value="1"/>
</dbReference>
<dbReference type="GO" id="GO:0005634">
    <property type="term" value="C:nucleus"/>
    <property type="evidence" value="ECO:0007669"/>
    <property type="project" value="UniProtKB-SubCell"/>
</dbReference>
<comment type="function">
    <text evidence="6">Histone methyltransferase that specifically trimethylates histone H3 to form H3K79me3. This methylation is required for telomere silencing and for the pachytene checkpoint during the meiotic cell cycle by allowing the recruitment of RAD9 to double strand breaks. Nucleosomes are preferred as substrate compared to free histone.</text>
</comment>
<comment type="miscellaneous">
    <text evidence="6">In contrast to other lysine histone methyltransferases, it does not contain a SET domain, suggesting the existence of another mechanism for methylation of lysine residues of histones.</text>
</comment>
<evidence type="ECO:0000259" key="7">
    <source>
        <dbReference type="PROSITE" id="PS51569"/>
    </source>
</evidence>
<dbReference type="EC" id="2.1.1.360" evidence="1 6"/>
<dbReference type="Pfam" id="PF08123">
    <property type="entry name" value="DOT1"/>
    <property type="match status" value="1"/>
</dbReference>
<name>A0A813FRZ0_POLGL</name>
<comment type="catalytic activity">
    <reaction evidence="5 6">
        <text>L-lysyl(79)-[histone H3] + 3 S-adenosyl-L-methionine = N(6),N(6),N(6)-trimethyl-L-lysyl(79)-[histone H3] + 3 S-adenosyl-L-homocysteine + 3 H(+)</text>
        <dbReference type="Rhea" id="RHEA:60328"/>
        <dbReference type="Rhea" id="RHEA-COMP:15549"/>
        <dbReference type="Rhea" id="RHEA-COMP:15552"/>
        <dbReference type="ChEBI" id="CHEBI:15378"/>
        <dbReference type="ChEBI" id="CHEBI:29969"/>
        <dbReference type="ChEBI" id="CHEBI:57856"/>
        <dbReference type="ChEBI" id="CHEBI:59789"/>
        <dbReference type="ChEBI" id="CHEBI:61961"/>
        <dbReference type="EC" id="2.1.1.360"/>
    </reaction>
</comment>
<comment type="similarity">
    <text evidence="6">Belongs to the class I-like SAM-binding methyltransferase superfamily. DOT1 family.</text>
</comment>
<dbReference type="InterPro" id="IPR029063">
    <property type="entry name" value="SAM-dependent_MTases_sf"/>
</dbReference>
<dbReference type="SUPFAM" id="SSF53335">
    <property type="entry name" value="S-adenosyl-L-methionine-dependent methyltransferases"/>
    <property type="match status" value="1"/>
</dbReference>
<keyword evidence="6" id="KW-0949">S-adenosyl-L-methionine</keyword>
<dbReference type="PANTHER" id="PTHR21451">
    <property type="entry name" value="HISTONE H3 METHYLTRANSFERASE"/>
    <property type="match status" value="1"/>
</dbReference>
<keyword evidence="6" id="KW-0489">Methyltransferase</keyword>
<evidence type="ECO:0000313" key="8">
    <source>
        <dbReference type="EMBL" id="CAE8613144.1"/>
    </source>
</evidence>
<dbReference type="OMA" id="TETSHCK"/>
<organism evidence="8 9">
    <name type="scientific">Polarella glacialis</name>
    <name type="common">Dinoflagellate</name>
    <dbReference type="NCBI Taxonomy" id="89957"/>
    <lineage>
        <taxon>Eukaryota</taxon>
        <taxon>Sar</taxon>
        <taxon>Alveolata</taxon>
        <taxon>Dinophyceae</taxon>
        <taxon>Suessiales</taxon>
        <taxon>Suessiaceae</taxon>
        <taxon>Polarella</taxon>
    </lineage>
</organism>
<dbReference type="GO" id="GO:0051726">
    <property type="term" value="P:regulation of cell cycle"/>
    <property type="evidence" value="ECO:0007669"/>
    <property type="project" value="InterPro"/>
</dbReference>
<evidence type="ECO:0000256" key="3">
    <source>
        <dbReference type="ARBA" id="ARBA00022853"/>
    </source>
</evidence>
<evidence type="ECO:0000256" key="1">
    <source>
        <dbReference type="ARBA" id="ARBA00012190"/>
    </source>
</evidence>
<dbReference type="EMBL" id="CAJNNV010025208">
    <property type="protein sequence ID" value="CAE8613144.1"/>
    <property type="molecule type" value="Genomic_DNA"/>
</dbReference>
<evidence type="ECO:0000256" key="2">
    <source>
        <dbReference type="ARBA" id="ARBA00020987"/>
    </source>
</evidence>
<evidence type="ECO:0000256" key="5">
    <source>
        <dbReference type="ARBA" id="ARBA00047770"/>
    </source>
</evidence>
<dbReference type="GO" id="GO:0140956">
    <property type="term" value="F:histone H3K79 trimethyltransferase activity"/>
    <property type="evidence" value="ECO:0007669"/>
    <property type="project" value="UniProtKB-EC"/>
</dbReference>
<dbReference type="InterPro" id="IPR030445">
    <property type="entry name" value="H3-K79_meTrfase"/>
</dbReference>
<evidence type="ECO:0000313" key="9">
    <source>
        <dbReference type="Proteomes" id="UP000654075"/>
    </source>
</evidence>
<dbReference type="OrthoDB" id="443402at2759"/>
<comment type="subcellular location">
    <subcellularLocation>
        <location evidence="6">Nucleus</location>
    </subcellularLocation>
</comment>
<gene>
    <name evidence="8" type="ORF">PGLA1383_LOCUS30924</name>
</gene>
<dbReference type="GO" id="GO:0032259">
    <property type="term" value="P:methylation"/>
    <property type="evidence" value="ECO:0007669"/>
    <property type="project" value="UniProtKB-KW"/>
</dbReference>
<dbReference type="InterPro" id="IPR025789">
    <property type="entry name" value="DOT1_dom"/>
</dbReference>
<dbReference type="AlphaFoldDB" id="A0A813FRZ0"/>
<evidence type="ECO:0000256" key="4">
    <source>
        <dbReference type="ARBA" id="ARBA00029821"/>
    </source>
</evidence>
<accession>A0A813FRZ0</accession>
<feature type="domain" description="DOT1" evidence="7">
    <location>
        <begin position="1"/>
        <end position="235"/>
    </location>
</feature>
<keyword evidence="6" id="KW-0808">Transferase</keyword>
<dbReference type="Gene3D" id="3.40.50.150">
    <property type="entry name" value="Vaccinia Virus protein VP39"/>
    <property type="match status" value="1"/>
</dbReference>
<keyword evidence="9" id="KW-1185">Reference proteome</keyword>
<reference evidence="8" key="1">
    <citation type="submission" date="2021-02" db="EMBL/GenBank/DDBJ databases">
        <authorList>
            <person name="Dougan E. K."/>
            <person name="Rhodes N."/>
            <person name="Thang M."/>
            <person name="Chan C."/>
        </authorList>
    </citation>
    <scope>NUCLEOTIDE SEQUENCE</scope>
</reference>
<keyword evidence="3 6" id="KW-0156">Chromatin regulator</keyword>
<evidence type="ECO:0000256" key="6">
    <source>
        <dbReference type="RuleBase" id="RU271113"/>
    </source>
</evidence>
<dbReference type="PROSITE" id="PS51569">
    <property type="entry name" value="DOT1"/>
    <property type="match status" value="1"/>
</dbReference>
<comment type="caution">
    <text evidence="8">The sequence shown here is derived from an EMBL/GenBank/DDBJ whole genome shotgun (WGS) entry which is preliminary data.</text>
</comment>
<keyword evidence="6" id="KW-0539">Nucleus</keyword>
<proteinExistence type="inferred from homology"/>